<keyword evidence="3 6" id="KW-0808">Transferase</keyword>
<evidence type="ECO:0000256" key="2">
    <source>
        <dbReference type="ARBA" id="ARBA00022490"/>
    </source>
</evidence>
<dbReference type="InterPro" id="IPR016181">
    <property type="entry name" value="Acyl_CoA_acyltransferase"/>
</dbReference>
<keyword evidence="4 6" id="KW-0012">Acyltransferase</keyword>
<dbReference type="CDD" id="cd04301">
    <property type="entry name" value="NAT_SF"/>
    <property type="match status" value="1"/>
</dbReference>
<name>H6Q6L4_PYROT</name>
<evidence type="ECO:0000256" key="4">
    <source>
        <dbReference type="ARBA" id="ARBA00023315"/>
    </source>
</evidence>
<dbReference type="EC" id="2.3.1.128" evidence="6"/>
<gene>
    <name evidence="6" type="ordered locus">Pogu_0217</name>
</gene>
<dbReference type="PROSITE" id="PS51186">
    <property type="entry name" value="GNAT"/>
    <property type="match status" value="1"/>
</dbReference>
<dbReference type="InterPro" id="IPR050680">
    <property type="entry name" value="YpeA/RimI_acetyltransf"/>
</dbReference>
<dbReference type="Gene3D" id="3.40.630.30">
    <property type="match status" value="1"/>
</dbReference>
<dbReference type="GO" id="GO:0008080">
    <property type="term" value="F:N-acetyltransferase activity"/>
    <property type="evidence" value="ECO:0007669"/>
    <property type="project" value="InterPro"/>
</dbReference>
<dbReference type="eggNOG" id="arCOG00833">
    <property type="taxonomic scope" value="Archaea"/>
</dbReference>
<proteinExistence type="inferred from homology"/>
<accession>H6Q6L4</accession>
<dbReference type="EMBL" id="CP003316">
    <property type="protein sequence ID" value="AFA38244.1"/>
    <property type="molecule type" value="Genomic_DNA"/>
</dbReference>
<dbReference type="NCBIfam" id="TIGR01575">
    <property type="entry name" value="rimI"/>
    <property type="match status" value="1"/>
</dbReference>
<evidence type="ECO:0000256" key="3">
    <source>
        <dbReference type="ARBA" id="ARBA00022679"/>
    </source>
</evidence>
<dbReference type="STRING" id="698757.Pogu_0217"/>
<dbReference type="InterPro" id="IPR006464">
    <property type="entry name" value="AcTrfase_RimI/Ard1"/>
</dbReference>
<feature type="domain" description="N-acetyltransferase" evidence="5">
    <location>
        <begin position="1"/>
        <end position="145"/>
    </location>
</feature>
<protein>
    <submittedName>
        <fullName evidence="6">Ribosomal-protein-alanine acetyltransferase</fullName>
        <ecNumber evidence="6">2.3.1.128</ecNumber>
    </submittedName>
</protein>
<dbReference type="PANTHER" id="PTHR43420">
    <property type="entry name" value="ACETYLTRANSFERASE"/>
    <property type="match status" value="1"/>
</dbReference>
<dbReference type="HOGENOM" id="CLU_013985_23_0_2"/>
<comment type="similarity">
    <text evidence="1">Belongs to the acetyltransferase family. RimI subfamily.</text>
</comment>
<dbReference type="Proteomes" id="UP000009062">
    <property type="component" value="Chromosome"/>
</dbReference>
<evidence type="ECO:0000259" key="5">
    <source>
        <dbReference type="PROSITE" id="PS51186"/>
    </source>
</evidence>
<evidence type="ECO:0000313" key="7">
    <source>
        <dbReference type="Proteomes" id="UP000009062"/>
    </source>
</evidence>
<dbReference type="AlphaFoldDB" id="H6Q6L4"/>
<keyword evidence="7" id="KW-1185">Reference proteome</keyword>
<dbReference type="Pfam" id="PF00583">
    <property type="entry name" value="Acetyltransf_1"/>
    <property type="match status" value="1"/>
</dbReference>
<dbReference type="SUPFAM" id="SSF55729">
    <property type="entry name" value="Acyl-CoA N-acyltransferases (Nat)"/>
    <property type="match status" value="1"/>
</dbReference>
<dbReference type="PANTHER" id="PTHR43420:SF12">
    <property type="entry name" value="N-ACETYLTRANSFERASE DOMAIN-CONTAINING PROTEIN"/>
    <property type="match status" value="1"/>
</dbReference>
<evidence type="ECO:0000256" key="1">
    <source>
        <dbReference type="ARBA" id="ARBA00005395"/>
    </source>
</evidence>
<organism evidence="6 7">
    <name type="scientific">Pyrobaculum oguniense (strain DSM 13380 / JCM 10595 / TE7)</name>
    <dbReference type="NCBI Taxonomy" id="698757"/>
    <lineage>
        <taxon>Archaea</taxon>
        <taxon>Thermoproteota</taxon>
        <taxon>Thermoprotei</taxon>
        <taxon>Thermoproteales</taxon>
        <taxon>Thermoproteaceae</taxon>
        <taxon>Pyrobaculum</taxon>
    </lineage>
</organism>
<sequence length="163" mass="18316">MLRRCQAADIPHILEVEKKSFKPEDIYSEELLRFLCAYCGEHSFVYINGNVLAGYIITCIEGGAAHVITIAVDPEYRRRGIGKALLCTAMQLLADGKVSEVFLEVRASNTVAQALYKSAGFEQVEVLRSYYSDGEDGYRLSLRDKKKAREFCLGVEKPLDKIQ</sequence>
<reference evidence="6 7" key="1">
    <citation type="journal article" date="2012" name="Stand. Genomic Sci.">
        <title>Complete genome sequence of Pyrobaculum oguniense.</title>
        <authorList>
            <person name="Bernick D.L."/>
            <person name="Karplus K."/>
            <person name="Lui L.M."/>
            <person name="Coker J.K."/>
            <person name="Murphy J.N."/>
            <person name="Chan P.P."/>
            <person name="Cozen A.E."/>
            <person name="Lowe T.M."/>
        </authorList>
    </citation>
    <scope>NUCLEOTIDE SEQUENCE [LARGE SCALE GENOMIC DNA]</scope>
    <source>
        <strain evidence="6 7">TE7</strain>
    </source>
</reference>
<keyword evidence="2" id="KW-0963">Cytoplasm</keyword>
<dbReference type="KEGG" id="pog:Pogu_0217"/>
<dbReference type="InterPro" id="IPR000182">
    <property type="entry name" value="GNAT_dom"/>
</dbReference>
<evidence type="ECO:0000313" key="6">
    <source>
        <dbReference type="EMBL" id="AFA38244.1"/>
    </source>
</evidence>